<evidence type="ECO:0000313" key="2">
    <source>
        <dbReference type="Ensembl" id="ENSNNAP00000015067.1"/>
    </source>
</evidence>
<protein>
    <recommendedName>
        <fullName evidence="4">Transmembrane protein</fullName>
    </recommendedName>
</protein>
<proteinExistence type="predicted"/>
<keyword evidence="1" id="KW-0812">Transmembrane</keyword>
<dbReference type="AlphaFoldDB" id="A0A8C6XJM0"/>
<reference evidence="2" key="1">
    <citation type="submission" date="2025-08" db="UniProtKB">
        <authorList>
            <consortium name="Ensembl"/>
        </authorList>
    </citation>
    <scope>IDENTIFICATION</scope>
</reference>
<keyword evidence="1" id="KW-1133">Transmembrane helix</keyword>
<dbReference type="Ensembl" id="ENSNNAT00000015806.1">
    <property type="protein sequence ID" value="ENSNNAP00000015067.1"/>
    <property type="gene ID" value="ENSNNAG00000010172.1"/>
</dbReference>
<name>A0A8C6XJM0_NAJNA</name>
<evidence type="ECO:0000256" key="1">
    <source>
        <dbReference type="SAM" id="Phobius"/>
    </source>
</evidence>
<keyword evidence="3" id="KW-1185">Reference proteome</keyword>
<evidence type="ECO:0008006" key="4">
    <source>
        <dbReference type="Google" id="ProtNLM"/>
    </source>
</evidence>
<sequence length="138" mass="15430">MRVASCCRSSTEGGIRRDVVRNPPLGAVMYVGLIIPGLSTYYIQRYINNGKNKRVIKTVNDYKALLRENRVCGTGPKVSLTQGFATLKHSKSHLDPFTENTGSHKTWVGVANSTSLPPSHMTPCWPRLPRFYGSWCFL</sequence>
<feature type="transmembrane region" description="Helical" evidence="1">
    <location>
        <begin position="27"/>
        <end position="44"/>
    </location>
</feature>
<accession>A0A8C6XJM0</accession>
<organism evidence="2 3">
    <name type="scientific">Naja naja</name>
    <name type="common">Indian cobra</name>
    <dbReference type="NCBI Taxonomy" id="35670"/>
    <lineage>
        <taxon>Eukaryota</taxon>
        <taxon>Metazoa</taxon>
        <taxon>Chordata</taxon>
        <taxon>Craniata</taxon>
        <taxon>Vertebrata</taxon>
        <taxon>Euteleostomi</taxon>
        <taxon>Lepidosauria</taxon>
        <taxon>Squamata</taxon>
        <taxon>Bifurcata</taxon>
        <taxon>Unidentata</taxon>
        <taxon>Episquamata</taxon>
        <taxon>Toxicofera</taxon>
        <taxon>Serpentes</taxon>
        <taxon>Colubroidea</taxon>
        <taxon>Elapidae</taxon>
        <taxon>Elapinae</taxon>
        <taxon>Naja</taxon>
    </lineage>
</organism>
<reference evidence="2" key="2">
    <citation type="submission" date="2025-09" db="UniProtKB">
        <authorList>
            <consortium name="Ensembl"/>
        </authorList>
    </citation>
    <scope>IDENTIFICATION</scope>
</reference>
<dbReference type="OrthoDB" id="1920692at2759"/>
<dbReference type="Proteomes" id="UP000694559">
    <property type="component" value="Unplaced"/>
</dbReference>
<dbReference type="GeneTree" id="ENSGT00960000190822"/>
<evidence type="ECO:0000313" key="3">
    <source>
        <dbReference type="Proteomes" id="UP000694559"/>
    </source>
</evidence>
<keyword evidence="1" id="KW-0472">Membrane</keyword>